<evidence type="ECO:0000313" key="1">
    <source>
        <dbReference type="EMBL" id="SAI73121.1"/>
    </source>
</evidence>
<dbReference type="EMBL" id="FKIF01000008">
    <property type="protein sequence ID" value="SAI73121.1"/>
    <property type="molecule type" value="Genomic_DNA"/>
</dbReference>
<evidence type="ECO:0000313" key="2">
    <source>
        <dbReference type="Proteomes" id="UP000076848"/>
    </source>
</evidence>
<name>A0A157SS42_9BORD</name>
<gene>
    <name evidence="1" type="ORF">SAMEA3906486_04479</name>
</gene>
<dbReference type="Gene3D" id="3.40.50.12500">
    <property type="match status" value="1"/>
</dbReference>
<keyword evidence="2" id="KW-1185">Reference proteome</keyword>
<dbReference type="Proteomes" id="UP000076848">
    <property type="component" value="Unassembled WGS sequence"/>
</dbReference>
<dbReference type="STRING" id="288768.SAMEA3906486_04479"/>
<dbReference type="AlphaFoldDB" id="A0A157SS42"/>
<protein>
    <submittedName>
        <fullName evidence="1">Decarboxylase</fullName>
    </submittedName>
</protein>
<organism evidence="1 2">
    <name type="scientific">Bordetella ansorpii</name>
    <dbReference type="NCBI Taxonomy" id="288768"/>
    <lineage>
        <taxon>Bacteria</taxon>
        <taxon>Pseudomonadati</taxon>
        <taxon>Pseudomonadota</taxon>
        <taxon>Betaproteobacteria</taxon>
        <taxon>Burkholderiales</taxon>
        <taxon>Alcaligenaceae</taxon>
        <taxon>Bordetella</taxon>
    </lineage>
</organism>
<dbReference type="Pfam" id="PF17645">
    <property type="entry name" value="Amdase"/>
    <property type="match status" value="1"/>
</dbReference>
<dbReference type="InterPro" id="IPR053714">
    <property type="entry name" value="Iso_Racemase_Enz_sf"/>
</dbReference>
<sequence>MPLDDATLPRIGALVPAGNVVFEPDLWRSLIRHATIHSHRVATRHAYPAECAESMIEANVAAENGAALLRRIRPDVLTYGFTTASFFEQRAGAMQLLERLEAQAGCPVVLPSLAIIDRLTELSAWRLSVVTPYPSWNNDVLRAFFEDAGFKVAHLVGDSRPAPQSPPLWSQTPREVFEHVMRHADRRADAVVLPCTAWRTLDAVPLLLGHLGLPVITANQATILSIMRTARLPLPDFLAEPAVAGCQAS</sequence>
<dbReference type="PANTHER" id="PTHR40267:SF1">
    <property type="entry name" value="BLR3294 PROTEIN"/>
    <property type="match status" value="1"/>
</dbReference>
<dbReference type="OrthoDB" id="483160at2"/>
<dbReference type="InterPro" id="IPR026286">
    <property type="entry name" value="MaiA/AMDase"/>
</dbReference>
<dbReference type="PANTHER" id="PTHR40267">
    <property type="entry name" value="BLR3294 PROTEIN"/>
    <property type="match status" value="1"/>
</dbReference>
<proteinExistence type="predicted"/>
<dbReference type="RefSeq" id="WP_066131917.1">
    <property type="nucleotide sequence ID" value="NZ_FKIF01000008.1"/>
</dbReference>
<accession>A0A157SS42</accession>
<reference evidence="1 2" key="1">
    <citation type="submission" date="2016-04" db="EMBL/GenBank/DDBJ databases">
        <authorList>
            <consortium name="Pathogen Informatics"/>
        </authorList>
    </citation>
    <scope>NUCLEOTIDE SEQUENCE [LARGE SCALE GENOMIC DNA]</scope>
    <source>
        <strain evidence="1 2">H050680373</strain>
    </source>
</reference>